<dbReference type="RefSeq" id="WP_185676639.1">
    <property type="nucleotide sequence ID" value="NZ_JACHVB010000052.1"/>
</dbReference>
<keyword evidence="3" id="KW-1185">Reference proteome</keyword>
<comment type="caution">
    <text evidence="2">The sequence shown here is derived from an EMBL/GenBank/DDBJ whole genome shotgun (WGS) entry which is preliminary data.</text>
</comment>
<accession>A0A842HKM9</accession>
<organism evidence="2 3">
    <name type="scientific">Ruficoccus amylovorans</name>
    <dbReference type="NCBI Taxonomy" id="1804625"/>
    <lineage>
        <taxon>Bacteria</taxon>
        <taxon>Pseudomonadati</taxon>
        <taxon>Verrucomicrobiota</taxon>
        <taxon>Opitutia</taxon>
        <taxon>Puniceicoccales</taxon>
        <taxon>Cerasicoccaceae</taxon>
        <taxon>Ruficoccus</taxon>
    </lineage>
</organism>
<gene>
    <name evidence="2" type="ORF">H5P28_15645</name>
</gene>
<evidence type="ECO:0008006" key="4">
    <source>
        <dbReference type="Google" id="ProtNLM"/>
    </source>
</evidence>
<feature type="region of interest" description="Disordered" evidence="1">
    <location>
        <begin position="60"/>
        <end position="80"/>
    </location>
</feature>
<name>A0A842HKM9_9BACT</name>
<evidence type="ECO:0000313" key="2">
    <source>
        <dbReference type="EMBL" id="MBC2595701.1"/>
    </source>
</evidence>
<dbReference type="Proteomes" id="UP000546464">
    <property type="component" value="Unassembled WGS sequence"/>
</dbReference>
<evidence type="ECO:0000256" key="1">
    <source>
        <dbReference type="SAM" id="MobiDB-lite"/>
    </source>
</evidence>
<dbReference type="Gene3D" id="2.30.30.700">
    <property type="entry name" value="SLA1 homology domain 1"/>
    <property type="match status" value="1"/>
</dbReference>
<sequence>MGQTAFARLWTSSDGRTLEADYVGADAYAVTVQRALDGVQFQIPLDRLSEEDRAFVETRLSEKNTSGTSSQPPAANARGPLKTVSVLGPNAGDAAFRDFDNGLNWADGLLFKTDITPATLAYGERWLKYGSDRMGIRQLNAILVSPDEIAGLNGQLIVTTPGTRLKEDYLFATGNMPLYVESTDGIEAEGWLLVVANESDSPNFARTELMKVRSVNAALGRVDVERFSNIPQHYEWRNGDWIMRVPNFGNGNTGPLLLLNPDSEEAVDFAVQRVERLITGRAGEIIWKYVILNHNNALANVANAINNGLAVDLNNDGEADIRPVVMAKAADLLARIARGLEARGGENITVLTTLDEHPAQGILEGGTTGIYFSDNNNNNGPKNPHHFSSWLNSLAYLGPQTSVRVFAPSDSIGSALSVFFADDIVLNGKAALTRNEILYHAGDSKFDWLGLPKGPVEHLAQPLGTLQPLDAEFVTVGPGVSATREGDAWTIEGTEGRPTSFRLSLPAQETPDLLLTLAANTTAEGYLTVSLAPRQQPFHPTPYATGWITENGAKYFYPGDESYNATSAYNARTLRTYSWRVHPKKQGSFIDLYLAVPQETPSLVFAWRGAEGTTGTVALVSETGETGEPILQKELIPDGPAKKIFSKIDLTEYAEQMIRLRFTVNGPESEPPATLTSLSNLKLTSDDSSRELSPFPRSLLESPVNANTGEISFYFSDLPPSAPFELEFTWHGSTPLILKNLHRADKDVIAYRLFEHGICLINPSSKPYPLDLAKAFPKKKFAYASGSNSGSRVYGSIPLPAASAAVYELD</sequence>
<dbReference type="EMBL" id="JACHVB010000052">
    <property type="protein sequence ID" value="MBC2595701.1"/>
    <property type="molecule type" value="Genomic_DNA"/>
</dbReference>
<protein>
    <recommendedName>
        <fullName evidence="4">SLA1 homology domain-containing protein</fullName>
    </recommendedName>
</protein>
<feature type="compositionally biased region" description="Polar residues" evidence="1">
    <location>
        <begin position="63"/>
        <end position="73"/>
    </location>
</feature>
<reference evidence="2 3" key="1">
    <citation type="submission" date="2020-07" db="EMBL/GenBank/DDBJ databases">
        <authorList>
            <person name="Feng X."/>
        </authorList>
    </citation>
    <scope>NUCLEOTIDE SEQUENCE [LARGE SCALE GENOMIC DNA]</scope>
    <source>
        <strain evidence="2 3">JCM31066</strain>
    </source>
</reference>
<proteinExistence type="predicted"/>
<dbReference type="AlphaFoldDB" id="A0A842HKM9"/>
<evidence type="ECO:0000313" key="3">
    <source>
        <dbReference type="Proteomes" id="UP000546464"/>
    </source>
</evidence>